<dbReference type="Pfam" id="PF00215">
    <property type="entry name" value="OMPdecase"/>
    <property type="match status" value="1"/>
</dbReference>
<sequence>MKSPIIIALDMDIKSAIELAKKIDPKECKVKVGSQLFTTSGPNVIEKLKDLGFDVFLDLKFHDIPNTVRKSVEAAIKMGVWMLNVHSLGGKEMLRAAYETVENSPIKPLLIGVTILTSLDDKDIKQVGLSKSTSDQVLHLAQLCQNEGLDGVVCSPKELSILREHLDKDFLLVSPGIRSIKSKKDDQ</sequence>
<protein>
    <recommendedName>
        <fullName evidence="3">Orotidine 5'-phosphate decarboxylase</fullName>
        <ecNumber evidence="2">4.1.1.23</ecNumber>
    </recommendedName>
    <alternativeName>
        <fullName evidence="7">OMP decarboxylase</fullName>
    </alternativeName>
</protein>
<proteinExistence type="predicted"/>
<evidence type="ECO:0000256" key="7">
    <source>
        <dbReference type="ARBA" id="ARBA00033428"/>
    </source>
</evidence>
<gene>
    <name evidence="9" type="ORF">METZ01_LOCUS425791</name>
</gene>
<dbReference type="InterPro" id="IPR001754">
    <property type="entry name" value="OMPdeCOase_dom"/>
</dbReference>
<comment type="pathway">
    <text evidence="1">Pyrimidine metabolism; UMP biosynthesis via de novo pathway; UMP from orotate: step 2/2.</text>
</comment>
<dbReference type="GO" id="GO:0005829">
    <property type="term" value="C:cytosol"/>
    <property type="evidence" value="ECO:0007669"/>
    <property type="project" value="TreeGrafter"/>
</dbReference>
<dbReference type="NCBIfam" id="TIGR01740">
    <property type="entry name" value="pyrF"/>
    <property type="match status" value="1"/>
</dbReference>
<evidence type="ECO:0000256" key="3">
    <source>
        <dbReference type="ARBA" id="ARBA00021923"/>
    </source>
</evidence>
<dbReference type="PANTHER" id="PTHR32119:SF2">
    <property type="entry name" value="OROTIDINE 5'-PHOSPHATE DECARBOXYLASE"/>
    <property type="match status" value="1"/>
</dbReference>
<evidence type="ECO:0000256" key="5">
    <source>
        <dbReference type="ARBA" id="ARBA00022975"/>
    </source>
</evidence>
<dbReference type="GO" id="GO:0004590">
    <property type="term" value="F:orotidine-5'-phosphate decarboxylase activity"/>
    <property type="evidence" value="ECO:0007669"/>
    <property type="project" value="UniProtKB-EC"/>
</dbReference>
<feature type="domain" description="Orotidine 5'-phosphate decarboxylase" evidence="8">
    <location>
        <begin position="4"/>
        <end position="186"/>
    </location>
</feature>
<reference evidence="9" key="1">
    <citation type="submission" date="2018-05" db="EMBL/GenBank/DDBJ databases">
        <authorList>
            <person name="Lanie J.A."/>
            <person name="Ng W.-L."/>
            <person name="Kazmierczak K.M."/>
            <person name="Andrzejewski T.M."/>
            <person name="Davidsen T.M."/>
            <person name="Wayne K.J."/>
            <person name="Tettelin H."/>
            <person name="Glass J.I."/>
            <person name="Rusch D."/>
            <person name="Podicherti R."/>
            <person name="Tsui H.-C.T."/>
            <person name="Winkler M.E."/>
        </authorList>
    </citation>
    <scope>NUCLEOTIDE SEQUENCE</scope>
</reference>
<feature type="non-terminal residue" evidence="9">
    <location>
        <position position="187"/>
    </location>
</feature>
<evidence type="ECO:0000256" key="6">
    <source>
        <dbReference type="ARBA" id="ARBA00023239"/>
    </source>
</evidence>
<dbReference type="CDD" id="cd04725">
    <property type="entry name" value="OMP_decarboxylase_like"/>
    <property type="match status" value="1"/>
</dbReference>
<keyword evidence="4" id="KW-0210">Decarboxylase</keyword>
<dbReference type="GO" id="GO:0006207">
    <property type="term" value="P:'de novo' pyrimidine nucleobase biosynthetic process"/>
    <property type="evidence" value="ECO:0007669"/>
    <property type="project" value="InterPro"/>
</dbReference>
<evidence type="ECO:0000259" key="8">
    <source>
        <dbReference type="SMART" id="SM00934"/>
    </source>
</evidence>
<evidence type="ECO:0000256" key="4">
    <source>
        <dbReference type="ARBA" id="ARBA00022793"/>
    </source>
</evidence>
<dbReference type="NCBIfam" id="NF001273">
    <property type="entry name" value="PRK00230.1"/>
    <property type="match status" value="1"/>
</dbReference>
<keyword evidence="6" id="KW-0456">Lyase</keyword>
<dbReference type="UniPathway" id="UPA00070">
    <property type="reaction ID" value="UER00120"/>
</dbReference>
<dbReference type="SUPFAM" id="SSF51366">
    <property type="entry name" value="Ribulose-phoshate binding barrel"/>
    <property type="match status" value="1"/>
</dbReference>
<dbReference type="GO" id="GO:0044205">
    <property type="term" value="P:'de novo' UMP biosynthetic process"/>
    <property type="evidence" value="ECO:0007669"/>
    <property type="project" value="UniProtKB-UniPathway"/>
</dbReference>
<evidence type="ECO:0000256" key="2">
    <source>
        <dbReference type="ARBA" id="ARBA00012321"/>
    </source>
</evidence>
<dbReference type="PANTHER" id="PTHR32119">
    <property type="entry name" value="OROTIDINE 5'-PHOSPHATE DECARBOXYLASE"/>
    <property type="match status" value="1"/>
</dbReference>
<keyword evidence="5" id="KW-0665">Pyrimidine biosynthesis</keyword>
<dbReference type="InterPro" id="IPR013785">
    <property type="entry name" value="Aldolase_TIM"/>
</dbReference>
<dbReference type="EMBL" id="UINC01169413">
    <property type="protein sequence ID" value="SVD72937.1"/>
    <property type="molecule type" value="Genomic_DNA"/>
</dbReference>
<dbReference type="AlphaFoldDB" id="A0A382XP48"/>
<dbReference type="EC" id="4.1.1.23" evidence="2"/>
<evidence type="ECO:0000313" key="9">
    <source>
        <dbReference type="EMBL" id="SVD72937.1"/>
    </source>
</evidence>
<dbReference type="InterPro" id="IPR014732">
    <property type="entry name" value="OMPdecase"/>
</dbReference>
<dbReference type="SMART" id="SM00934">
    <property type="entry name" value="OMPdecase"/>
    <property type="match status" value="1"/>
</dbReference>
<accession>A0A382XP48</accession>
<dbReference type="PROSITE" id="PS00156">
    <property type="entry name" value="OMPDECASE"/>
    <property type="match status" value="1"/>
</dbReference>
<dbReference type="Gene3D" id="3.20.20.70">
    <property type="entry name" value="Aldolase class I"/>
    <property type="match status" value="1"/>
</dbReference>
<dbReference type="InterPro" id="IPR018089">
    <property type="entry name" value="OMPdecase_AS"/>
</dbReference>
<dbReference type="InterPro" id="IPR011060">
    <property type="entry name" value="RibuloseP-bd_barrel"/>
</dbReference>
<name>A0A382XP48_9ZZZZ</name>
<evidence type="ECO:0000256" key="1">
    <source>
        <dbReference type="ARBA" id="ARBA00004861"/>
    </source>
</evidence>
<organism evidence="9">
    <name type="scientific">marine metagenome</name>
    <dbReference type="NCBI Taxonomy" id="408172"/>
    <lineage>
        <taxon>unclassified sequences</taxon>
        <taxon>metagenomes</taxon>
        <taxon>ecological metagenomes</taxon>
    </lineage>
</organism>